<evidence type="ECO:0000256" key="1">
    <source>
        <dbReference type="SAM" id="Phobius"/>
    </source>
</evidence>
<evidence type="ECO:0000313" key="3">
    <source>
        <dbReference type="Proteomes" id="UP000036908"/>
    </source>
</evidence>
<keyword evidence="1" id="KW-0812">Transmembrane</keyword>
<protein>
    <submittedName>
        <fullName evidence="2">Uncharacterized protein</fullName>
    </submittedName>
</protein>
<feature type="transmembrane region" description="Helical" evidence="1">
    <location>
        <begin position="92"/>
        <end position="112"/>
    </location>
</feature>
<accession>A0A0L8APD0</accession>
<proteinExistence type="predicted"/>
<organism evidence="2 3">
    <name type="scientific">Roseivirga seohaensis subsp. aquiponti</name>
    <dbReference type="NCBI Taxonomy" id="1566026"/>
    <lineage>
        <taxon>Bacteria</taxon>
        <taxon>Pseudomonadati</taxon>
        <taxon>Bacteroidota</taxon>
        <taxon>Cytophagia</taxon>
        <taxon>Cytophagales</taxon>
        <taxon>Roseivirgaceae</taxon>
        <taxon>Roseivirga</taxon>
    </lineage>
</organism>
<reference evidence="3" key="1">
    <citation type="submission" date="2014-11" db="EMBL/GenBank/DDBJ databases">
        <title>Genome sequencing of Roseivirga sp. D-25.</title>
        <authorList>
            <person name="Selvaratnam C."/>
            <person name="Thevarajoo S."/>
            <person name="Goh K.M."/>
            <person name="Eee R."/>
            <person name="Chan K.-G."/>
            <person name="Chong C.S."/>
        </authorList>
    </citation>
    <scope>NUCLEOTIDE SEQUENCE [LARGE SCALE GENOMIC DNA]</scope>
    <source>
        <strain evidence="3">D-25</strain>
    </source>
</reference>
<dbReference type="EMBL" id="JSVA01000004">
    <property type="protein sequence ID" value="KOF04091.1"/>
    <property type="molecule type" value="Genomic_DNA"/>
</dbReference>
<dbReference type="PATRIC" id="fig|1566026.4.peg.2499"/>
<name>A0A0L8APD0_9BACT</name>
<dbReference type="AlphaFoldDB" id="A0A0L8APD0"/>
<feature type="transmembrane region" description="Helical" evidence="1">
    <location>
        <begin position="30"/>
        <end position="54"/>
    </location>
</feature>
<comment type="caution">
    <text evidence="2">The sequence shown here is derived from an EMBL/GenBank/DDBJ whole genome shotgun (WGS) entry which is preliminary data.</text>
</comment>
<keyword evidence="3" id="KW-1185">Reference proteome</keyword>
<gene>
    <name evidence="2" type="ORF">OB69_03640</name>
</gene>
<feature type="transmembrane region" description="Helical" evidence="1">
    <location>
        <begin position="61"/>
        <end position="80"/>
    </location>
</feature>
<feature type="transmembrane region" description="Helical" evidence="1">
    <location>
        <begin position="5"/>
        <end position="24"/>
    </location>
</feature>
<sequence>MKKLAVVLIVSDFIFTVLAYFLFMNSISKALFLGFTFGLFRSVVLFVVFSPVILFNNKKAWCFAILSIFFLSVLLAFYWLRSEPDVEKSVFSKIHIFPFIIANILIIFLSIVSRIKSRNS</sequence>
<evidence type="ECO:0000313" key="2">
    <source>
        <dbReference type="EMBL" id="KOF04091.1"/>
    </source>
</evidence>
<keyword evidence="1" id="KW-1133">Transmembrane helix</keyword>
<keyword evidence="1" id="KW-0472">Membrane</keyword>
<dbReference type="Proteomes" id="UP000036908">
    <property type="component" value="Unassembled WGS sequence"/>
</dbReference>